<dbReference type="InterPro" id="IPR029044">
    <property type="entry name" value="Nucleotide-diphossugar_trans"/>
</dbReference>
<comment type="caution">
    <text evidence="1">The sequence shown here is derived from an EMBL/GenBank/DDBJ whole genome shotgun (WGS) entry which is preliminary data.</text>
</comment>
<dbReference type="Proteomes" id="UP000585681">
    <property type="component" value="Unassembled WGS sequence"/>
</dbReference>
<dbReference type="AlphaFoldDB" id="A0A840CHV0"/>
<proteinExistence type="predicted"/>
<dbReference type="EMBL" id="JACIEQ010000001">
    <property type="protein sequence ID" value="MBB4021727.1"/>
    <property type="molecule type" value="Genomic_DNA"/>
</dbReference>
<keyword evidence="2" id="KW-1185">Reference proteome</keyword>
<sequence length="601" mass="67999">MITLQNLLFPERDICTEFDLYFHLNDGAAVSLSEPALHLAPGGKARLGTYFNSFSLGKWHEAGALDGLFFALTGTGKVEVKLFLAIPDRSWEILYCEILTLDPEQESLADLSHYAALSERGVIFAEVKAAEAAATVTGGGFKTDKQPKHLPRLAVSITTFKREEAVRETVARLDAFIKSSPFGAGIHAFVVDNGASADIAATSNITPITNKNLGGAGGFARGLLEASQAGFTHCLFMDDDAAFHMENLHRTYAFLALTEHPDTAVAGAMINNTHKWAMWENGAWFEKSCHPLFCGADLRRLEEVVGMELATTGPAHRKAYPTLYGGWWFFAFRIDQAKHHPFPFFVRGDDISFSLANGFRITTLNGVVSFQDDFSEKESPLTLYLDLRNHLLHHLIFDTLDLGRVGTAKVALRFIMRSLVRFHYETAEAQLLSWQDVMRGPEFFASNADMAERRGRIKAMTDVETWRPADDFDLTERRRYTLRRGRGWMRLFVYSLNGHLLPFWNRRADRIVVGMGERGTLHPTWGAQQITYLNATRDKAYMVKQSKRRFFGFAWRLMGTTRRFLRDYKELKAAYRTQYPQMTSKSFWEKTLYAEPTDKAA</sequence>
<dbReference type="RefSeq" id="WP_054540189.1">
    <property type="nucleotide sequence ID" value="NZ_JACIEQ010000001.1"/>
</dbReference>
<gene>
    <name evidence="1" type="ORF">GGR17_001518</name>
</gene>
<name>A0A840CHV0_9RHOB</name>
<dbReference type="SUPFAM" id="SSF53448">
    <property type="entry name" value="Nucleotide-diphospho-sugar transferases"/>
    <property type="match status" value="1"/>
</dbReference>
<reference evidence="1" key="1">
    <citation type="submission" date="2020-08" db="EMBL/GenBank/DDBJ databases">
        <title>Genomic Encyclopedia of Type Strains, Phase IV (KMG-IV): sequencing the most valuable type-strain genomes for metagenomic binning, comparative biology and taxonomic classification.</title>
        <authorList>
            <person name="Goeker M."/>
        </authorList>
    </citation>
    <scope>NUCLEOTIDE SEQUENCE [LARGE SCALE GENOMIC DNA]</scope>
    <source>
        <strain evidence="1">DSM 105040</strain>
    </source>
</reference>
<evidence type="ECO:0000313" key="2">
    <source>
        <dbReference type="Proteomes" id="UP000585681"/>
    </source>
</evidence>
<accession>A0A840CHV0</accession>
<protein>
    <submittedName>
        <fullName evidence="1">Uncharacterized protein</fullName>
    </submittedName>
</protein>
<dbReference type="Gene3D" id="3.90.550.60">
    <property type="match status" value="1"/>
</dbReference>
<evidence type="ECO:0000313" key="1">
    <source>
        <dbReference type="EMBL" id="MBB4021727.1"/>
    </source>
</evidence>
<organism evidence="1 2">
    <name type="scientific">Actibacterium naphthalenivorans</name>
    <dbReference type="NCBI Taxonomy" id="1614693"/>
    <lineage>
        <taxon>Bacteria</taxon>
        <taxon>Pseudomonadati</taxon>
        <taxon>Pseudomonadota</taxon>
        <taxon>Alphaproteobacteria</taxon>
        <taxon>Rhodobacterales</taxon>
        <taxon>Roseobacteraceae</taxon>
        <taxon>Actibacterium</taxon>
    </lineage>
</organism>